<dbReference type="InterPro" id="IPR027417">
    <property type="entry name" value="P-loop_NTPase"/>
</dbReference>
<name>A0ABS8XZC9_9BURK</name>
<dbReference type="EMBL" id="JAJTWU010000015">
    <property type="protein sequence ID" value="MCE4557979.1"/>
    <property type="molecule type" value="Genomic_DNA"/>
</dbReference>
<proteinExistence type="predicted"/>
<sequence length="655" mass="74145">MLNMDPMIAASAAKALALWAWDKIADDLIPALDKAIVEASKDVARKEIAENQRALWGKVKWNSALSAYRTNLLQIVSTTRLLGHPRPIDLSQLYTDVMVYDKESAFRFSKLRNFDTRDLQQHEDSFPRRRGVDVVSSGKHIYILGRPGAGKTTFLKHLAYLACKGEIARTPVFVAFREHHITAQSSIVDIISKEFQNCGMPPAGPFVVKLLESGRALLLFDGLDEVAEDQGKRKHLINELITLAKRFPKCQICVSCRIAATEYAFERFEYLEVADFSDEQKDAFCERWFQSDPERLHRFLTNWKAPQNSGIRELGRTPLLLAFICLAYEETLQLPHRRVDLYKDAVDALLRRWDTTRNIERDNTKISLPHYRYEPLLCELAAQNFAAGAYIFHPTRAASIISGWYEKLPEGKLLSGEEEIEILNALEYKTGLIVSRAKDAYSFSHLSIQEYLTSVAIMNGRVFRSSWTFVNTRLLDKTWREVFIFLSGMSPDATSLTTAMADECVSIIRPNSNWGTLKAALVETISDAQRTPGVNADALVADAIRRLASSQWIPSSEKLDLAAFQQTLNGIQRICTLLPREDFRELRNVLALLGRVLSASRSVTVVQRVILSLGDSFHSFIYGLGLTIECGLTGICRDRRRILEEIIFERRSSAE</sequence>
<gene>
    <name evidence="2" type="ORF">LXT13_26680</name>
</gene>
<dbReference type="SUPFAM" id="SSF52540">
    <property type="entry name" value="P-loop containing nucleoside triphosphate hydrolases"/>
    <property type="match status" value="1"/>
</dbReference>
<feature type="domain" description="NACHT" evidence="1">
    <location>
        <begin position="139"/>
        <end position="257"/>
    </location>
</feature>
<dbReference type="Gene3D" id="3.40.50.300">
    <property type="entry name" value="P-loop containing nucleotide triphosphate hydrolases"/>
    <property type="match status" value="1"/>
</dbReference>
<comment type="caution">
    <text evidence="2">The sequence shown here is derived from an EMBL/GenBank/DDBJ whole genome shotgun (WGS) entry which is preliminary data.</text>
</comment>
<evidence type="ECO:0000259" key="1">
    <source>
        <dbReference type="PROSITE" id="PS50837"/>
    </source>
</evidence>
<organism evidence="2 3">
    <name type="scientific">Pelomonas cellulosilytica</name>
    <dbReference type="NCBI Taxonomy" id="2906762"/>
    <lineage>
        <taxon>Bacteria</taxon>
        <taxon>Pseudomonadati</taxon>
        <taxon>Pseudomonadota</taxon>
        <taxon>Betaproteobacteria</taxon>
        <taxon>Burkholderiales</taxon>
        <taxon>Sphaerotilaceae</taxon>
        <taxon>Roseateles</taxon>
    </lineage>
</organism>
<protein>
    <submittedName>
        <fullName evidence="2">NACHT domain-containing protein</fullName>
    </submittedName>
</protein>
<reference evidence="2 3" key="1">
    <citation type="submission" date="2021-12" db="EMBL/GenBank/DDBJ databases">
        <title>Genome seq of P8.</title>
        <authorList>
            <person name="Seo T."/>
        </authorList>
    </citation>
    <scope>NUCLEOTIDE SEQUENCE [LARGE SCALE GENOMIC DNA]</scope>
    <source>
        <strain evidence="2 3">P8</strain>
    </source>
</reference>
<accession>A0ABS8XZC9</accession>
<dbReference type="PANTHER" id="PTHR46844">
    <property type="entry name" value="SLR5058 PROTEIN"/>
    <property type="match status" value="1"/>
</dbReference>
<dbReference type="CDD" id="cd00267">
    <property type="entry name" value="ABC_ATPase"/>
    <property type="match status" value="1"/>
</dbReference>
<keyword evidence="3" id="KW-1185">Reference proteome</keyword>
<dbReference type="RefSeq" id="WP_233375375.1">
    <property type="nucleotide sequence ID" value="NZ_JAJTWU010000015.1"/>
</dbReference>
<evidence type="ECO:0000313" key="2">
    <source>
        <dbReference type="EMBL" id="MCE4557979.1"/>
    </source>
</evidence>
<evidence type="ECO:0000313" key="3">
    <source>
        <dbReference type="Proteomes" id="UP001200741"/>
    </source>
</evidence>
<dbReference type="InterPro" id="IPR007111">
    <property type="entry name" value="NACHT_NTPase"/>
</dbReference>
<dbReference type="PROSITE" id="PS50837">
    <property type="entry name" value="NACHT"/>
    <property type="match status" value="1"/>
</dbReference>
<dbReference type="PANTHER" id="PTHR46844:SF1">
    <property type="entry name" value="SLR5058 PROTEIN"/>
    <property type="match status" value="1"/>
</dbReference>
<dbReference type="Proteomes" id="UP001200741">
    <property type="component" value="Unassembled WGS sequence"/>
</dbReference>
<dbReference type="Pfam" id="PF05729">
    <property type="entry name" value="NACHT"/>
    <property type="match status" value="1"/>
</dbReference>